<sequence length="60" mass="6829">MYGTLHLFSNSTQMETFNKATVLRGPIFSLKIHYTHPWLIAVCLEAETILALETITSVLY</sequence>
<organism evidence="1">
    <name type="scientific">Homo sapiens</name>
    <name type="common">Human</name>
    <dbReference type="NCBI Taxonomy" id="9606"/>
    <lineage>
        <taxon>Eukaryota</taxon>
        <taxon>Metazoa</taxon>
        <taxon>Chordata</taxon>
        <taxon>Craniata</taxon>
        <taxon>Vertebrata</taxon>
        <taxon>Euteleostomi</taxon>
        <taxon>Mammalia</taxon>
        <taxon>Eutheria</taxon>
        <taxon>Euarchontoglires</taxon>
        <taxon>Primates</taxon>
        <taxon>Haplorrhini</taxon>
        <taxon>Catarrhini</taxon>
        <taxon>Hominidae</taxon>
        <taxon>Homo</taxon>
    </lineage>
</organism>
<evidence type="ECO:0000313" key="1">
    <source>
        <dbReference type="EMBL" id="AAA60014.1"/>
    </source>
</evidence>
<gene>
    <name evidence="1" type="primary">TTR</name>
</gene>
<dbReference type="EMBL" id="AH002923">
    <property type="protein sequence ID" value="AAA60014.1"/>
    <property type="molecule type" value="Genomic_DNA"/>
</dbReference>
<proteinExistence type="predicted"/>
<dbReference type="AlphaFoldDB" id="Q13736"/>
<name>Q13736_HUMAN</name>
<dbReference type="OrthoDB" id="10265230at2759"/>
<accession>Q13736</accession>
<reference evidence="1" key="1">
    <citation type="journal article" date="1986" name="Mol. Biol. Med.">
        <title>Structure and expression of the mutant prealbumin gene associated with familial amyloidotic polyneuropathy.</title>
        <authorList>
            <person name="Maeda S."/>
            <person name="Mita S."/>
            <person name="Araki S."/>
            <person name="Shimada K."/>
        </authorList>
    </citation>
    <scope>NUCLEOTIDE SEQUENCE</scope>
    <source>
        <tissue evidence="1">Liver</tissue>
    </source>
</reference>
<dbReference type="ChiTaRS" id="TTR">
    <property type="organism name" value="human"/>
</dbReference>
<protein>
    <submittedName>
        <fullName evidence="1">TTR protein</fullName>
    </submittedName>
</protein>